<name>A0A0F9R1K7_9ZZZZ</name>
<sequence length="413" mass="47899">MEENVGKSTEIKSIEDFVKDGRIDDAVHLIALYLGDSTEDNYIDRLEDIIELLLSLHGGRIVLRFLIENIIIDIPSLLENLSKKDSVLRYTFLLLLKTICENECDLFLPYSEDLLNSEDPNVREADLQLLVYMAGGDNVFDDESLIKNIASKLADEKEFVVEKASQALKAIGKKSSSLVIKILTDCTKEISDLSENEDLKNKISDVLMSFVTIETIEEIVEAHEKKEDRLGIEESEITDKELALRKKELEIKKKKLELGEKEKELEEKAIKEKQKVLRIKEELLEEETKLSEEEVTAIKLPKKKIPKKLKKVESMLLDKELELKKKDLEIKMKKLELEEKEKALEEMEILEKEKTLKIKEELIEKEKELSQVELELKKKMIEHKEKKILEEESKRVDQTLKDIEDHEEDNSNP</sequence>
<dbReference type="InterPro" id="IPR016024">
    <property type="entry name" value="ARM-type_fold"/>
</dbReference>
<dbReference type="Gene3D" id="1.25.10.10">
    <property type="entry name" value="Leucine-rich Repeat Variant"/>
    <property type="match status" value="1"/>
</dbReference>
<gene>
    <name evidence="3" type="ORF">LCGC14_0707000</name>
</gene>
<comment type="caution">
    <text evidence="3">The sequence shown here is derived from an EMBL/GenBank/DDBJ whole genome shotgun (WGS) entry which is preliminary data.</text>
</comment>
<accession>A0A0F9R1K7</accession>
<dbReference type="EMBL" id="LAZR01001538">
    <property type="protein sequence ID" value="KKN43062.1"/>
    <property type="molecule type" value="Genomic_DNA"/>
</dbReference>
<protein>
    <recommendedName>
        <fullName evidence="2">Condensin complex subunit 1 C-terminal domain-containing protein</fullName>
    </recommendedName>
</protein>
<feature type="domain" description="Condensin complex subunit 1 C-terminal" evidence="2">
    <location>
        <begin position="113"/>
        <end position="221"/>
    </location>
</feature>
<dbReference type="SUPFAM" id="SSF48371">
    <property type="entry name" value="ARM repeat"/>
    <property type="match status" value="1"/>
</dbReference>
<dbReference type="AlphaFoldDB" id="A0A0F9R1K7"/>
<feature type="coiled-coil region" evidence="1">
    <location>
        <begin position="237"/>
        <end position="293"/>
    </location>
</feature>
<evidence type="ECO:0000256" key="1">
    <source>
        <dbReference type="SAM" id="Coils"/>
    </source>
</evidence>
<keyword evidence="1" id="KW-0175">Coiled coil</keyword>
<dbReference type="InterPro" id="IPR011989">
    <property type="entry name" value="ARM-like"/>
</dbReference>
<reference evidence="3" key="1">
    <citation type="journal article" date="2015" name="Nature">
        <title>Complex archaea that bridge the gap between prokaryotes and eukaryotes.</title>
        <authorList>
            <person name="Spang A."/>
            <person name="Saw J.H."/>
            <person name="Jorgensen S.L."/>
            <person name="Zaremba-Niedzwiedzka K."/>
            <person name="Martijn J."/>
            <person name="Lind A.E."/>
            <person name="van Eijk R."/>
            <person name="Schleper C."/>
            <person name="Guy L."/>
            <person name="Ettema T.J."/>
        </authorList>
    </citation>
    <scope>NUCLEOTIDE SEQUENCE</scope>
</reference>
<organism evidence="3">
    <name type="scientific">marine sediment metagenome</name>
    <dbReference type="NCBI Taxonomy" id="412755"/>
    <lineage>
        <taxon>unclassified sequences</taxon>
        <taxon>metagenomes</taxon>
        <taxon>ecological metagenomes</taxon>
    </lineage>
</organism>
<feature type="coiled-coil region" evidence="1">
    <location>
        <begin position="318"/>
        <end position="409"/>
    </location>
</feature>
<proteinExistence type="predicted"/>
<evidence type="ECO:0000259" key="2">
    <source>
        <dbReference type="Pfam" id="PF12717"/>
    </source>
</evidence>
<evidence type="ECO:0000313" key="3">
    <source>
        <dbReference type="EMBL" id="KKN43062.1"/>
    </source>
</evidence>
<dbReference type="Pfam" id="PF12717">
    <property type="entry name" value="Cnd1"/>
    <property type="match status" value="1"/>
</dbReference>
<dbReference type="InterPro" id="IPR032682">
    <property type="entry name" value="Cnd1_C"/>
</dbReference>